<dbReference type="Pfam" id="PF16094">
    <property type="entry name" value="PAC1"/>
    <property type="match status" value="1"/>
</dbReference>
<dbReference type="EMBL" id="VCGU01000004">
    <property type="protein sequence ID" value="TRY76233.1"/>
    <property type="molecule type" value="Genomic_DNA"/>
</dbReference>
<dbReference type="PANTHER" id="PTHR15069">
    <property type="entry name" value="PROTEASOME ASSEMBLY CHAPERONE 1"/>
    <property type="match status" value="1"/>
</dbReference>
<evidence type="ECO:0000313" key="5">
    <source>
        <dbReference type="Proteomes" id="UP000318571"/>
    </source>
</evidence>
<proteinExistence type="inferred from homology"/>
<keyword evidence="3" id="KW-0143">Chaperone</keyword>
<name>A0A553PEX9_TIGCA</name>
<dbReference type="OMA" id="MSMCEYL"/>
<dbReference type="GO" id="GO:0005783">
    <property type="term" value="C:endoplasmic reticulum"/>
    <property type="evidence" value="ECO:0007669"/>
    <property type="project" value="InterPro"/>
</dbReference>
<gene>
    <name evidence="4" type="ORF">TCAL_09225</name>
</gene>
<organism evidence="4 5">
    <name type="scientific">Tigriopus californicus</name>
    <name type="common">Marine copepod</name>
    <dbReference type="NCBI Taxonomy" id="6832"/>
    <lineage>
        <taxon>Eukaryota</taxon>
        <taxon>Metazoa</taxon>
        <taxon>Ecdysozoa</taxon>
        <taxon>Arthropoda</taxon>
        <taxon>Crustacea</taxon>
        <taxon>Multicrustacea</taxon>
        <taxon>Hexanauplia</taxon>
        <taxon>Copepoda</taxon>
        <taxon>Harpacticoida</taxon>
        <taxon>Harpacticidae</taxon>
        <taxon>Tigriopus</taxon>
    </lineage>
</organism>
<evidence type="ECO:0000256" key="1">
    <source>
        <dbReference type="ARBA" id="ARBA00005261"/>
    </source>
</evidence>
<evidence type="ECO:0000256" key="2">
    <source>
        <dbReference type="ARBA" id="ARBA00019180"/>
    </source>
</evidence>
<evidence type="ECO:0000313" key="4">
    <source>
        <dbReference type="EMBL" id="TRY76233.1"/>
    </source>
</evidence>
<protein>
    <recommendedName>
        <fullName evidence="2">Proteasome assembly chaperone 1</fullName>
    </recommendedName>
</protein>
<feature type="non-terminal residue" evidence="4">
    <location>
        <position position="266"/>
    </location>
</feature>
<dbReference type="AlphaFoldDB" id="A0A553PEX9"/>
<dbReference type="InterPro" id="IPR016565">
    <property type="entry name" value="Proteasome_assmbl_chp_1"/>
</dbReference>
<dbReference type="GO" id="GO:0080129">
    <property type="term" value="P:proteasome core complex assembly"/>
    <property type="evidence" value="ECO:0007669"/>
    <property type="project" value="TreeGrafter"/>
</dbReference>
<accession>A0A553PEX9</accession>
<evidence type="ECO:0000256" key="3">
    <source>
        <dbReference type="ARBA" id="ARBA00023186"/>
    </source>
</evidence>
<dbReference type="PANTHER" id="PTHR15069:SF1">
    <property type="entry name" value="PROTEASOME ASSEMBLY CHAPERONE 1"/>
    <property type="match status" value="1"/>
</dbReference>
<reference evidence="4 5" key="1">
    <citation type="journal article" date="2018" name="Nat. Ecol. Evol.">
        <title>Genomic signatures of mitonuclear coevolution across populations of Tigriopus californicus.</title>
        <authorList>
            <person name="Barreto F.S."/>
            <person name="Watson E.T."/>
            <person name="Lima T.G."/>
            <person name="Willett C.S."/>
            <person name="Edmands S."/>
            <person name="Li W."/>
            <person name="Burton R.S."/>
        </authorList>
    </citation>
    <scope>NUCLEOTIDE SEQUENCE [LARGE SCALE GENOMIC DNA]</scope>
    <source>
        <strain evidence="4 5">San Diego</strain>
    </source>
</reference>
<comment type="caution">
    <text evidence="4">The sequence shown here is derived from an EMBL/GenBank/DDBJ whole genome shotgun (WGS) entry which is preliminary data.</text>
</comment>
<keyword evidence="5" id="KW-1185">Reference proteome</keyword>
<sequence length="266" mass="29373">GSVVSLLRPVISPAPASGRLNLSQPVVPAPDQIGTKRRRLYELFFEGPKAQTLLLATNEVALGFSSLYFLTAGQKPDGKIVETLKDEQSSSRDVCHIFTVTKGLIVCHALDANPDLNYVNDIGSKILELLETEAHIIILASDSLSNFKTVDLELDRQSDLLRKLVSDSWQESTSWSSPPPPPLESPNMVSGIPAALMTFAQFKKIPCLILINYVDSKTLDSITLQGFKKVFEIPLLQSFSPTIPQKNVEKRLRELISKVEQGNLYI</sequence>
<comment type="similarity">
    <text evidence="1">Belongs to the PSMG1 family.</text>
</comment>
<dbReference type="STRING" id="6832.A0A553PEX9"/>
<dbReference type="Proteomes" id="UP000318571">
    <property type="component" value="Chromosome 5"/>
</dbReference>
<feature type="non-terminal residue" evidence="4">
    <location>
        <position position="1"/>
    </location>
</feature>
<dbReference type="GO" id="GO:0070628">
    <property type="term" value="F:proteasome binding"/>
    <property type="evidence" value="ECO:0007669"/>
    <property type="project" value="TreeGrafter"/>
</dbReference>